<comment type="similarity">
    <text evidence="8">Belongs to the binding-protein-dependent transport system permease family.</text>
</comment>
<evidence type="ECO:0000256" key="1">
    <source>
        <dbReference type="ARBA" id="ARBA00004141"/>
    </source>
</evidence>
<dbReference type="SUPFAM" id="SSF53850">
    <property type="entry name" value="Periplasmic binding protein-like II"/>
    <property type="match status" value="1"/>
</dbReference>
<keyword evidence="11" id="KW-1185">Reference proteome</keyword>
<evidence type="ECO:0000256" key="8">
    <source>
        <dbReference type="RuleBase" id="RU363032"/>
    </source>
</evidence>
<keyword evidence="2 8" id="KW-0813">Transport</keyword>
<evidence type="ECO:0000313" key="10">
    <source>
        <dbReference type="EMBL" id="EEQ48553.1"/>
    </source>
</evidence>
<sequence length="555" mass="60158">MIWYKENAFAPSRRIYFVHASAEKINGFLIRDSNTIREGNTMTLLHAVLSIMTERSTFFLQLMIEHLWISGAAIGIAIIVGGTAGILIYRYERAVAPTLGMVNFLYTIPSISMLGFLIPFFGIGNTAAIIALTIYALLPMVRATHTGLAQIPASLSEAGASLGGSDFYVMTRVQLPLAMPIIMAGIRNMATMTIALAGIASFIGAGGLGVAIYRGITTNNPALTIAGSLLIAVLALSADAVLGRAEAWLKHPPRMAGKRRVAYAGTAAAVLIAASGVTYGFFGRADVIHIATKPMTEQLIMGEMLKMVIEQNTGLEARITAGVGGGTSNIQPGMESGAFDIYPEYTGTGWNMVLKEDSKYSEEMFPQLTAGYEKKFRMHWVGMYGFNDTFGIAVRRAVAEQYDLHTYSDLRRAAPRLTFGAEYDFYEREDGYSALCAAYGLSFARTVDLDIGLKYAALADGQVDVMTVFTTDGQLSAADAIVLTDDQHFFPSYRCGNVVREDVLTRHPELSTALLSLEGSISDEEMAAMNHAVESEGREPRAVAEEFLRKKGILN</sequence>
<evidence type="ECO:0000313" key="11">
    <source>
        <dbReference type="Proteomes" id="UP000005309"/>
    </source>
</evidence>
<keyword evidence="5 8" id="KW-0472">Membrane</keyword>
<dbReference type="STRING" id="638302.HMPREF0908_1140"/>
<comment type="caution">
    <text evidence="10">The sequence shown here is derived from an EMBL/GenBank/DDBJ whole genome shotgun (WGS) entry which is preliminary data.</text>
</comment>
<evidence type="ECO:0000256" key="6">
    <source>
        <dbReference type="ARBA" id="ARBA00035642"/>
    </source>
</evidence>
<gene>
    <name evidence="10" type="ORF">HMPREF0908_1140</name>
</gene>
<evidence type="ECO:0000256" key="4">
    <source>
        <dbReference type="ARBA" id="ARBA00022989"/>
    </source>
</evidence>
<organism evidence="10 11">
    <name type="scientific">Selenomonas flueggei ATCC 43531</name>
    <dbReference type="NCBI Taxonomy" id="638302"/>
    <lineage>
        <taxon>Bacteria</taxon>
        <taxon>Bacillati</taxon>
        <taxon>Bacillota</taxon>
        <taxon>Negativicutes</taxon>
        <taxon>Selenomonadales</taxon>
        <taxon>Selenomonadaceae</taxon>
        <taxon>Selenomonas</taxon>
    </lineage>
</organism>
<dbReference type="eggNOG" id="COG1732">
    <property type="taxonomic scope" value="Bacteria"/>
</dbReference>
<dbReference type="SUPFAM" id="SSF161098">
    <property type="entry name" value="MetI-like"/>
    <property type="match status" value="1"/>
</dbReference>
<feature type="domain" description="ABC transmembrane type-1" evidence="9">
    <location>
        <begin position="63"/>
        <end position="242"/>
    </location>
</feature>
<dbReference type="PROSITE" id="PS50928">
    <property type="entry name" value="ABC_TM1"/>
    <property type="match status" value="1"/>
</dbReference>
<dbReference type="PANTHER" id="PTHR30177:SF4">
    <property type="entry name" value="OSMOPROTECTANT IMPORT PERMEASE PROTEIN OSMW"/>
    <property type="match status" value="1"/>
</dbReference>
<evidence type="ECO:0000256" key="7">
    <source>
        <dbReference type="ARBA" id="ARBA00035652"/>
    </source>
</evidence>
<dbReference type="GO" id="GO:0043190">
    <property type="term" value="C:ATP-binding cassette (ABC) transporter complex"/>
    <property type="evidence" value="ECO:0007669"/>
    <property type="project" value="InterPro"/>
</dbReference>
<protein>
    <submittedName>
        <fullName evidence="10">ABC transporter, substrate-binding protein, QAT family</fullName>
    </submittedName>
</protein>
<dbReference type="EMBL" id="ACLA01000015">
    <property type="protein sequence ID" value="EEQ48553.1"/>
    <property type="molecule type" value="Genomic_DNA"/>
</dbReference>
<dbReference type="HOGENOM" id="CLU_038355_0_0_9"/>
<dbReference type="CDD" id="cd13612">
    <property type="entry name" value="PBP2_ProWX"/>
    <property type="match status" value="1"/>
</dbReference>
<evidence type="ECO:0000256" key="2">
    <source>
        <dbReference type="ARBA" id="ARBA00022448"/>
    </source>
</evidence>
<evidence type="ECO:0000256" key="5">
    <source>
        <dbReference type="ARBA" id="ARBA00023136"/>
    </source>
</evidence>
<dbReference type="Gene3D" id="1.10.3720.10">
    <property type="entry name" value="MetI-like"/>
    <property type="match status" value="1"/>
</dbReference>
<comment type="similarity">
    <text evidence="7">In the N-terminal section; belongs to the binding-protein-dependent transport system permease family.</text>
</comment>
<comment type="subcellular location">
    <subcellularLocation>
        <location evidence="8">Cell membrane</location>
        <topology evidence="8">Multi-pass membrane protein</topology>
    </subcellularLocation>
    <subcellularLocation>
        <location evidence="1">Membrane</location>
        <topology evidence="1">Multi-pass membrane protein</topology>
    </subcellularLocation>
</comment>
<dbReference type="InterPro" id="IPR051204">
    <property type="entry name" value="ABC_transp_perm/SBD"/>
</dbReference>
<dbReference type="Gene3D" id="3.40.190.10">
    <property type="entry name" value="Periplasmic binding protein-like II"/>
    <property type="match status" value="1"/>
</dbReference>
<keyword evidence="3 8" id="KW-0812">Transmembrane</keyword>
<proteinExistence type="inferred from homology"/>
<comment type="similarity">
    <text evidence="6">In the C-terminal section; belongs to the OsmX family.</text>
</comment>
<reference evidence="10 11" key="1">
    <citation type="submission" date="2009-04" db="EMBL/GenBank/DDBJ databases">
        <authorList>
            <person name="Qin X."/>
            <person name="Bachman B."/>
            <person name="Battles P."/>
            <person name="Bell A."/>
            <person name="Bess C."/>
            <person name="Bickham C."/>
            <person name="Chaboub L."/>
            <person name="Chen D."/>
            <person name="Coyle M."/>
            <person name="Deiros D.R."/>
            <person name="Dinh H."/>
            <person name="Forbes L."/>
            <person name="Fowler G."/>
            <person name="Francisco L."/>
            <person name="Fu Q."/>
            <person name="Gubbala S."/>
            <person name="Hale W."/>
            <person name="Han Y."/>
            <person name="Hemphill L."/>
            <person name="Highlander S.K."/>
            <person name="Hirani K."/>
            <person name="Hogues M."/>
            <person name="Jackson L."/>
            <person name="Jakkamsetti A."/>
            <person name="Javaid M."/>
            <person name="Jiang H."/>
            <person name="Korchina V."/>
            <person name="Kovar C."/>
            <person name="Lara F."/>
            <person name="Lee S."/>
            <person name="Mata R."/>
            <person name="Mathew T."/>
            <person name="Moen C."/>
            <person name="Morales K."/>
            <person name="Munidasa M."/>
            <person name="Nazareth L."/>
            <person name="Ngo R."/>
            <person name="Nguyen L."/>
            <person name="Okwuonu G."/>
            <person name="Ongeri F."/>
            <person name="Patil S."/>
            <person name="Petrosino J."/>
            <person name="Pham C."/>
            <person name="Pham P."/>
            <person name="Pu L.-L."/>
            <person name="Puazo M."/>
            <person name="Raj R."/>
            <person name="Reid J."/>
            <person name="Rouhana J."/>
            <person name="Saada N."/>
            <person name="Shang Y."/>
            <person name="Simmons D."/>
            <person name="Thornton R."/>
            <person name="Warren J."/>
            <person name="Weissenberger G."/>
            <person name="Zhang J."/>
            <person name="Zhang L."/>
            <person name="Zhou C."/>
            <person name="Zhu D."/>
            <person name="Muzny D."/>
            <person name="Worley K."/>
            <person name="Gibbs R."/>
        </authorList>
    </citation>
    <scope>NUCLEOTIDE SEQUENCE [LARGE SCALE GENOMIC DNA]</scope>
    <source>
        <strain evidence="10 11">ATCC 43531</strain>
    </source>
</reference>
<keyword evidence="4 8" id="KW-1133">Transmembrane helix</keyword>
<dbReference type="InterPro" id="IPR035906">
    <property type="entry name" value="MetI-like_sf"/>
</dbReference>
<accession>C4V3P6</accession>
<dbReference type="Gene3D" id="3.40.190.120">
    <property type="entry name" value="Osmoprotection protein (prox), domain 2"/>
    <property type="match status" value="1"/>
</dbReference>
<dbReference type="Pfam" id="PF04069">
    <property type="entry name" value="OpuAC"/>
    <property type="match status" value="1"/>
</dbReference>
<dbReference type="Pfam" id="PF00528">
    <property type="entry name" value="BPD_transp_1"/>
    <property type="match status" value="1"/>
</dbReference>
<dbReference type="GO" id="GO:0022857">
    <property type="term" value="F:transmembrane transporter activity"/>
    <property type="evidence" value="ECO:0007669"/>
    <property type="project" value="InterPro"/>
</dbReference>
<dbReference type="CDD" id="cd06261">
    <property type="entry name" value="TM_PBP2"/>
    <property type="match status" value="1"/>
</dbReference>
<dbReference type="Proteomes" id="UP000005309">
    <property type="component" value="Unassembled WGS sequence"/>
</dbReference>
<dbReference type="InterPro" id="IPR007210">
    <property type="entry name" value="ABC_Gly_betaine_transp_sub-bd"/>
</dbReference>
<dbReference type="PANTHER" id="PTHR30177">
    <property type="entry name" value="GLYCINE BETAINE/L-PROLINE TRANSPORT SYSTEM PERMEASE PROTEIN PROW"/>
    <property type="match status" value="1"/>
</dbReference>
<name>C4V3P6_9FIRM</name>
<evidence type="ECO:0000259" key="9">
    <source>
        <dbReference type="PROSITE" id="PS50928"/>
    </source>
</evidence>
<evidence type="ECO:0000256" key="3">
    <source>
        <dbReference type="ARBA" id="ARBA00022692"/>
    </source>
</evidence>
<dbReference type="InterPro" id="IPR000515">
    <property type="entry name" value="MetI-like"/>
</dbReference>
<dbReference type="FunFam" id="1.10.3720.10:FF:000001">
    <property type="entry name" value="Glycine betaine ABC transporter, permease"/>
    <property type="match status" value="1"/>
</dbReference>
<feature type="transmembrane region" description="Helical" evidence="8">
    <location>
        <begin position="222"/>
        <end position="242"/>
    </location>
</feature>
<feature type="transmembrane region" description="Helical" evidence="8">
    <location>
        <begin position="262"/>
        <end position="282"/>
    </location>
</feature>
<feature type="transmembrane region" description="Helical" evidence="8">
    <location>
        <begin position="67"/>
        <end position="91"/>
    </location>
</feature>
<dbReference type="AlphaFoldDB" id="C4V3P6"/>
<dbReference type="eggNOG" id="COG1174">
    <property type="taxonomic scope" value="Bacteria"/>
</dbReference>
<dbReference type="GO" id="GO:0031460">
    <property type="term" value="P:glycine betaine transport"/>
    <property type="evidence" value="ECO:0007669"/>
    <property type="project" value="TreeGrafter"/>
</dbReference>
<feature type="transmembrane region" description="Helical" evidence="8">
    <location>
        <begin position="193"/>
        <end position="216"/>
    </location>
</feature>
<feature type="transmembrane region" description="Helical" evidence="8">
    <location>
        <begin position="111"/>
        <end position="138"/>
    </location>
</feature>